<feature type="compositionally biased region" description="Polar residues" evidence="1">
    <location>
        <begin position="347"/>
        <end position="357"/>
    </location>
</feature>
<feature type="compositionally biased region" description="Polar residues" evidence="1">
    <location>
        <begin position="644"/>
        <end position="653"/>
    </location>
</feature>
<accession>A0AA38UGM2</accession>
<feature type="compositionally biased region" description="Low complexity" evidence="1">
    <location>
        <begin position="1026"/>
        <end position="1040"/>
    </location>
</feature>
<feature type="region of interest" description="Disordered" evidence="1">
    <location>
        <begin position="47"/>
        <end position="204"/>
    </location>
</feature>
<feature type="region of interest" description="Disordered" evidence="1">
    <location>
        <begin position="295"/>
        <end position="385"/>
    </location>
</feature>
<feature type="compositionally biased region" description="Basic and acidic residues" evidence="1">
    <location>
        <begin position="694"/>
        <end position="705"/>
    </location>
</feature>
<feature type="compositionally biased region" description="Polar residues" evidence="1">
    <location>
        <begin position="756"/>
        <end position="769"/>
    </location>
</feature>
<feature type="region of interest" description="Disordered" evidence="1">
    <location>
        <begin position="432"/>
        <end position="735"/>
    </location>
</feature>
<feature type="compositionally biased region" description="Low complexity" evidence="1">
    <location>
        <begin position="574"/>
        <end position="599"/>
    </location>
</feature>
<feature type="compositionally biased region" description="Basic and acidic residues" evidence="1">
    <location>
        <begin position="503"/>
        <end position="516"/>
    </location>
</feature>
<feature type="compositionally biased region" description="Pro residues" evidence="1">
    <location>
        <begin position="720"/>
        <end position="729"/>
    </location>
</feature>
<evidence type="ECO:0000256" key="2">
    <source>
        <dbReference type="SAM" id="Phobius"/>
    </source>
</evidence>
<feature type="region of interest" description="Disordered" evidence="1">
    <location>
        <begin position="226"/>
        <end position="248"/>
    </location>
</feature>
<sequence length="1366" mass="150680">METPTAIPPIPRLRVSRQHQSTIYDYSGSVNFSEAGPSRLHISTNILEPSINMDNADDDDHEEDTPKLPSVAALPNELSSTYPADTPAARLKAVLERTSAKSRPPPAPIPSSASTTDFESDFDIPTIGSSQPSLARETLNSLFSHALREPGDTPQKSVKGRLRRRNSIDTSEFESNPRASKIKNSRAEGKGKRRSLSDDELSSSNISIDRSQAAVFDTLRQRLDSGIKREEQVEPSTTTNIDPDDSLDTLKFSQELNNTPPAATSTPQHSWFNSRFQSNLLDVDSEMQQAMRDLDSYEHSPPTGDTHILKAPRSGVTHEAQQKDDPREDSESDRRISNSDHLAPEKSPSNRIRSSSRGPVADTHQREREWNKNPPTGHTSSTDINHRHSFHISREINITSTSSSSSALQKHSHHTPRMQETEQVAVIESRQTNTFPHSKPRPLSMPNASLLSPSEPARMSSIPTRPGSRLSTSSPQASFHGQHSRSSSRASSSAGSFSNIDGGNEKSEINHERERNWNAPRPHWHQQPTTPNARPSSRVGVHSLTTERVRTLSFPTRPDSRLSTSSPRLDRQRQASYGSSQSSSRASSRASSPPASTRSFGSVDADKDILHEQERNWNSPRPQWNGHSRSNSSGHGHSTSPTTLKRTQSLTQKSSPSPSSSPSSHFSMDISASARRRTESLKSYVSPPMHHKSPLHDRNSPKPEHASPSFHNRRTSLHNPPRPNSPLPPLDDIKVSQGDSISLSLRKPLSLEPKPHSTSSSHQAKSPSLSREMASPSPSPSQRKSAIRSSQIPVRALSRTTSAGTVLFPHTKRTDDELHKLDEEVTSQIPSLRLELVEDETEKPGDDKVAGAGDDLEVEEEHQFGQENTPTMRPNTMLPPTEDTTATEAPSIHTSFESKARLRQTITSPPSPPLSPPSDGPSTPEGDASHSMFSFPSTPPRKEHHSTKLEYKTPSPPKNLPDLPGPPSLTSSDDEDHDLAASQRNLSNLKTPKPPGGWTTTPLTPRSNALLRSNSLPTDDETDSGLATPAASLSRAASLPPQTPALPGGWMNTPAKQKSVRFHEESVEPSTDVSCTELVLKSEDSVVSPGEHSLADSKAATTFNLSSTRTPSQRKANSIRIVDAFGREEKKIGSSKNNSIRIVDAMGRAVEDSMNSNSSNMKEHVPPSRQEALDRVRSGLHDLVEEMKDEEGLIHITHSEDSRHRIRRLEKVSQDARLSRVRLSSEMFSNVENIKTKLAPLRASMQHSTASATLPAHHRSTGKAWLLWALIQILITYAMYRAAIFYARKTFFTTYYDPLYPDLFFYTLSPTNYCSSPSIYQVLQQEGFKAAIRQVLAYLAIFLSSWQSPCQWQGSYQVSSAIWPPT</sequence>
<feature type="compositionally biased region" description="Pro residues" evidence="1">
    <location>
        <begin position="954"/>
        <end position="967"/>
    </location>
</feature>
<comment type="caution">
    <text evidence="3">The sequence shown here is derived from an EMBL/GenBank/DDBJ whole genome shotgun (WGS) entry which is preliminary data.</text>
</comment>
<feature type="compositionally biased region" description="Basic and acidic residues" evidence="1">
    <location>
        <begin position="332"/>
        <end position="344"/>
    </location>
</feature>
<evidence type="ECO:0000313" key="4">
    <source>
        <dbReference type="Proteomes" id="UP001163846"/>
    </source>
</evidence>
<dbReference type="Proteomes" id="UP001163846">
    <property type="component" value="Unassembled WGS sequence"/>
</dbReference>
<feature type="compositionally biased region" description="Basic and acidic residues" evidence="1">
    <location>
        <begin position="604"/>
        <end position="615"/>
    </location>
</feature>
<feature type="transmembrane region" description="Helical" evidence="2">
    <location>
        <begin position="1265"/>
        <end position="1287"/>
    </location>
</feature>
<feature type="compositionally biased region" description="Polar residues" evidence="1">
    <location>
        <begin position="469"/>
        <end position="481"/>
    </location>
</feature>
<feature type="compositionally biased region" description="Low complexity" evidence="1">
    <location>
        <begin position="626"/>
        <end position="643"/>
    </location>
</feature>
<name>A0AA38UGM2_9AGAR</name>
<feature type="compositionally biased region" description="Low complexity" evidence="1">
    <location>
        <begin position="484"/>
        <end position="498"/>
    </location>
</feature>
<proteinExistence type="predicted"/>
<evidence type="ECO:0000256" key="1">
    <source>
        <dbReference type="SAM" id="MobiDB-lite"/>
    </source>
</evidence>
<reference evidence="3" key="1">
    <citation type="submission" date="2022-08" db="EMBL/GenBank/DDBJ databases">
        <authorList>
            <consortium name="DOE Joint Genome Institute"/>
            <person name="Min B."/>
            <person name="Riley R."/>
            <person name="Sierra-Patev S."/>
            <person name="Naranjo-Ortiz M."/>
            <person name="Looney B."/>
            <person name="Konkel Z."/>
            <person name="Slot J.C."/>
            <person name="Sakamoto Y."/>
            <person name="Steenwyk J.L."/>
            <person name="Rokas A."/>
            <person name="Carro J."/>
            <person name="Camarero S."/>
            <person name="Ferreira P."/>
            <person name="Molpeceres G."/>
            <person name="Ruiz-Duenas F.J."/>
            <person name="Serrano A."/>
            <person name="Henrissat B."/>
            <person name="Drula E."/>
            <person name="Hughes K.W."/>
            <person name="Mata J.L."/>
            <person name="Ishikawa N.K."/>
            <person name="Vargas-Isla R."/>
            <person name="Ushijima S."/>
            <person name="Smith C.A."/>
            <person name="Ahrendt S."/>
            <person name="Andreopoulos W."/>
            <person name="He G."/>
            <person name="Labutti K."/>
            <person name="Lipzen A."/>
            <person name="Ng V."/>
            <person name="Sandor L."/>
            <person name="Barry K."/>
            <person name="Martinez A.T."/>
            <person name="Xiao Y."/>
            <person name="Gibbons J.G."/>
            <person name="Terashima K."/>
            <person name="Hibbett D.S."/>
            <person name="Grigoriev I.V."/>
        </authorList>
    </citation>
    <scope>NUCLEOTIDE SEQUENCE</scope>
    <source>
        <strain evidence="3">TFB9207</strain>
    </source>
</reference>
<keyword evidence="2" id="KW-1133">Transmembrane helix</keyword>
<feature type="region of interest" description="Disordered" evidence="1">
    <location>
        <begin position="399"/>
        <end position="420"/>
    </location>
</feature>
<evidence type="ECO:0000313" key="3">
    <source>
        <dbReference type="EMBL" id="KAJ3837467.1"/>
    </source>
</evidence>
<feature type="compositionally biased region" description="Polar residues" evidence="1">
    <location>
        <begin position="373"/>
        <end position="383"/>
    </location>
</feature>
<feature type="region of interest" description="Disordered" evidence="1">
    <location>
        <begin position="859"/>
        <end position="1050"/>
    </location>
</feature>
<keyword evidence="4" id="KW-1185">Reference proteome</keyword>
<dbReference type="EMBL" id="MU806244">
    <property type="protein sequence ID" value="KAJ3837467.1"/>
    <property type="molecule type" value="Genomic_DNA"/>
</dbReference>
<feature type="compositionally biased region" description="Polar residues" evidence="1">
    <location>
        <begin position="1006"/>
        <end position="1017"/>
    </location>
</feature>
<keyword evidence="2" id="KW-0472">Membrane</keyword>
<feature type="region of interest" description="Disordered" evidence="1">
    <location>
        <begin position="747"/>
        <end position="824"/>
    </location>
</feature>
<feature type="compositionally biased region" description="Basic and acidic residues" evidence="1">
    <location>
        <begin position="812"/>
        <end position="823"/>
    </location>
</feature>
<feature type="compositionally biased region" description="Polar residues" evidence="1">
    <location>
        <begin position="780"/>
        <end position="804"/>
    </location>
</feature>
<feature type="compositionally biased region" description="Polar residues" evidence="1">
    <location>
        <begin position="127"/>
        <end position="143"/>
    </location>
</feature>
<feature type="compositionally biased region" description="Pro residues" evidence="1">
    <location>
        <begin position="909"/>
        <end position="919"/>
    </location>
</feature>
<feature type="compositionally biased region" description="Low complexity" evidence="1">
    <location>
        <begin position="879"/>
        <end position="890"/>
    </location>
</feature>
<feature type="compositionally biased region" description="Polar residues" evidence="1">
    <location>
        <begin position="168"/>
        <end position="178"/>
    </location>
</feature>
<feature type="compositionally biased region" description="Low complexity" evidence="1">
    <location>
        <begin position="654"/>
        <end position="664"/>
    </location>
</feature>
<keyword evidence="2" id="KW-0812">Transmembrane</keyword>
<feature type="compositionally biased region" description="Polar residues" evidence="1">
    <location>
        <begin position="526"/>
        <end position="535"/>
    </location>
</feature>
<feature type="compositionally biased region" description="Polar residues" evidence="1">
    <location>
        <begin position="865"/>
        <end position="874"/>
    </location>
</feature>
<protein>
    <submittedName>
        <fullName evidence="3">Uncharacterized protein</fullName>
    </submittedName>
</protein>
<gene>
    <name evidence="3" type="ORF">F5878DRAFT_622321</name>
</gene>
<organism evidence="3 4">
    <name type="scientific">Lentinula raphanica</name>
    <dbReference type="NCBI Taxonomy" id="153919"/>
    <lineage>
        <taxon>Eukaryota</taxon>
        <taxon>Fungi</taxon>
        <taxon>Dikarya</taxon>
        <taxon>Basidiomycota</taxon>
        <taxon>Agaricomycotina</taxon>
        <taxon>Agaricomycetes</taxon>
        <taxon>Agaricomycetidae</taxon>
        <taxon>Agaricales</taxon>
        <taxon>Marasmiineae</taxon>
        <taxon>Omphalotaceae</taxon>
        <taxon>Lentinula</taxon>
    </lineage>
</organism>
<feature type="compositionally biased region" description="Low complexity" evidence="1">
    <location>
        <begin position="996"/>
        <end position="1005"/>
    </location>
</feature>